<protein>
    <submittedName>
        <fullName evidence="1">Uncharacterized protein DUF1018</fullName>
    </submittedName>
</protein>
<sequence>MDRKKLIALAHMAAAQVGADEETRRLVQRQVTGVESCREMDEAALVRLIRHWQRAGAAVRLPYLKAVRAADDRSPLIRKLAAQCHGLGRPFPAYALGVLRQMGCTVERIEWAPAPMLRKAVAALGYQQRREGAR</sequence>
<reference evidence="1 2" key="1">
    <citation type="submission" date="2018-11" db="EMBL/GenBank/DDBJ databases">
        <title>Genomic Encyclopedia of Type Strains, Phase IV (KMG-IV): sequencing the most valuable type-strain genomes for metagenomic binning, comparative biology and taxonomic classification.</title>
        <authorList>
            <person name="Goeker M."/>
        </authorList>
    </citation>
    <scope>NUCLEOTIDE SEQUENCE [LARGE SCALE GENOMIC DNA]</scope>
    <source>
        <strain evidence="1 2">DSM 101684</strain>
    </source>
</reference>
<dbReference type="AlphaFoldDB" id="A0A3N4V5Y6"/>
<name>A0A3N4V5Y6_9BURK</name>
<evidence type="ECO:0000313" key="2">
    <source>
        <dbReference type="Proteomes" id="UP000272193"/>
    </source>
</evidence>
<dbReference type="RefSeq" id="WP_170158997.1">
    <property type="nucleotide sequence ID" value="NZ_RKQL01000001.1"/>
</dbReference>
<comment type="caution">
    <text evidence="1">The sequence shown here is derived from an EMBL/GenBank/DDBJ whole genome shotgun (WGS) entry which is preliminary data.</text>
</comment>
<accession>A0A3N4V5Y6</accession>
<dbReference type="Proteomes" id="UP000272193">
    <property type="component" value="Unassembled WGS sequence"/>
</dbReference>
<dbReference type="Pfam" id="PF06252">
    <property type="entry name" value="GemA"/>
    <property type="match status" value="1"/>
</dbReference>
<evidence type="ECO:0000313" key="1">
    <source>
        <dbReference type="EMBL" id="RPE72517.1"/>
    </source>
</evidence>
<organism evidence="1 2">
    <name type="scientific">Tibeticola sediminis</name>
    <dbReference type="NCBI Taxonomy" id="1917811"/>
    <lineage>
        <taxon>Bacteria</taxon>
        <taxon>Pseudomonadati</taxon>
        <taxon>Pseudomonadota</taxon>
        <taxon>Betaproteobacteria</taxon>
        <taxon>Burkholderiales</taxon>
        <taxon>Comamonadaceae</taxon>
        <taxon>Tibeticola</taxon>
    </lineage>
</organism>
<dbReference type="InterPro" id="IPR009363">
    <property type="entry name" value="Phage_Mu_Gp16"/>
</dbReference>
<gene>
    <name evidence="1" type="ORF">EDC62_0208</name>
</gene>
<keyword evidence="2" id="KW-1185">Reference proteome</keyword>
<proteinExistence type="predicted"/>
<dbReference type="EMBL" id="RKQL01000001">
    <property type="protein sequence ID" value="RPE72517.1"/>
    <property type="molecule type" value="Genomic_DNA"/>
</dbReference>